<dbReference type="Pfam" id="PF00271">
    <property type="entry name" value="Helicase_C"/>
    <property type="match status" value="1"/>
</dbReference>
<dbReference type="PROSITE" id="PS51192">
    <property type="entry name" value="HELICASE_ATP_BIND_1"/>
    <property type="match status" value="1"/>
</dbReference>
<evidence type="ECO:0000256" key="4">
    <source>
        <dbReference type="ARBA" id="ARBA00022840"/>
    </source>
</evidence>
<proteinExistence type="inferred from homology"/>
<comment type="similarity">
    <text evidence="5">Belongs to the DEAD box helicase family. CshB subfamily.</text>
</comment>
<evidence type="ECO:0000256" key="6">
    <source>
        <dbReference type="PROSITE-ProRule" id="PRU00552"/>
    </source>
</evidence>
<dbReference type="Proteomes" id="UP000051679">
    <property type="component" value="Unassembled WGS sequence"/>
</dbReference>
<dbReference type="InterPro" id="IPR027417">
    <property type="entry name" value="P-loop_NTPase"/>
</dbReference>
<keyword evidence="5" id="KW-0346">Stress response</keyword>
<comment type="function">
    <text evidence="5">Probable DEAD-box RNA helicase. May work in conjunction with the cold shock proteins to ensure proper initiation of transcription at low and optimal temperatures.</text>
</comment>
<gene>
    <name evidence="5" type="primary">cshB</name>
    <name evidence="10" type="ORF">FC18_GL002136</name>
</gene>
<dbReference type="PANTHER" id="PTHR47959:SF1">
    <property type="entry name" value="ATP-DEPENDENT RNA HELICASE DBPA"/>
    <property type="match status" value="1"/>
</dbReference>
<comment type="catalytic activity">
    <reaction evidence="5">
        <text>ATP + H2O = ADP + phosphate + H(+)</text>
        <dbReference type="Rhea" id="RHEA:13065"/>
        <dbReference type="ChEBI" id="CHEBI:15377"/>
        <dbReference type="ChEBI" id="CHEBI:15378"/>
        <dbReference type="ChEBI" id="CHEBI:30616"/>
        <dbReference type="ChEBI" id="CHEBI:43474"/>
        <dbReference type="ChEBI" id="CHEBI:456216"/>
        <dbReference type="EC" id="3.6.4.13"/>
    </reaction>
</comment>
<dbReference type="SMART" id="SM00487">
    <property type="entry name" value="DEXDc"/>
    <property type="match status" value="1"/>
</dbReference>
<dbReference type="InterPro" id="IPR044742">
    <property type="entry name" value="DEAD/DEAH_RhlB"/>
</dbReference>
<dbReference type="PATRIC" id="fig|1291052.5.peg.2200"/>
<dbReference type="CDD" id="cd00268">
    <property type="entry name" value="DEADc"/>
    <property type="match status" value="1"/>
</dbReference>
<evidence type="ECO:0000259" key="8">
    <source>
        <dbReference type="PROSITE" id="PS51194"/>
    </source>
</evidence>
<dbReference type="HAMAP" id="MF_01494">
    <property type="entry name" value="DEAD_helicase_CshB"/>
    <property type="match status" value="1"/>
</dbReference>
<keyword evidence="3 5" id="KW-0347">Helicase</keyword>
<dbReference type="GO" id="GO:0005829">
    <property type="term" value="C:cytosol"/>
    <property type="evidence" value="ECO:0007669"/>
    <property type="project" value="TreeGrafter"/>
</dbReference>
<keyword evidence="5" id="KW-0694">RNA-binding</keyword>
<dbReference type="InterPro" id="IPR014014">
    <property type="entry name" value="RNA_helicase_DEAD_Q_motif"/>
</dbReference>
<evidence type="ECO:0000259" key="7">
    <source>
        <dbReference type="PROSITE" id="PS51192"/>
    </source>
</evidence>
<comment type="caution">
    <text evidence="10">The sequence shown here is derived from an EMBL/GenBank/DDBJ whole genome shotgun (WGS) entry which is preliminary data.</text>
</comment>
<feature type="domain" description="Helicase ATP-binding" evidence="7">
    <location>
        <begin position="34"/>
        <end position="206"/>
    </location>
</feature>
<dbReference type="EMBL" id="AYYO01000044">
    <property type="protein sequence ID" value="KRM54722.1"/>
    <property type="molecule type" value="Genomic_DNA"/>
</dbReference>
<dbReference type="InterPro" id="IPR030881">
    <property type="entry name" value="CshB"/>
</dbReference>
<dbReference type="GO" id="GO:0005524">
    <property type="term" value="F:ATP binding"/>
    <property type="evidence" value="ECO:0007669"/>
    <property type="project" value="UniProtKB-UniRule"/>
</dbReference>
<dbReference type="GO" id="GO:0016887">
    <property type="term" value="F:ATP hydrolysis activity"/>
    <property type="evidence" value="ECO:0007669"/>
    <property type="project" value="RHEA"/>
</dbReference>
<dbReference type="PANTHER" id="PTHR47959">
    <property type="entry name" value="ATP-DEPENDENT RNA HELICASE RHLE-RELATED"/>
    <property type="match status" value="1"/>
</dbReference>
<evidence type="ECO:0000259" key="9">
    <source>
        <dbReference type="PROSITE" id="PS51195"/>
    </source>
</evidence>
<keyword evidence="4 5" id="KW-0067">ATP-binding</keyword>
<dbReference type="Pfam" id="PF00270">
    <property type="entry name" value="DEAD"/>
    <property type="match status" value="1"/>
</dbReference>
<dbReference type="InterPro" id="IPR050079">
    <property type="entry name" value="DEAD_box_RNA_helicase"/>
</dbReference>
<keyword evidence="5" id="KW-0963">Cytoplasm</keyword>
<evidence type="ECO:0000256" key="5">
    <source>
        <dbReference type="HAMAP-Rule" id="MF_01494"/>
    </source>
</evidence>
<feature type="short sequence motif" description="Q motif" evidence="6">
    <location>
        <begin position="3"/>
        <end position="31"/>
    </location>
</feature>
<evidence type="ECO:0000256" key="3">
    <source>
        <dbReference type="ARBA" id="ARBA00022806"/>
    </source>
</evidence>
<evidence type="ECO:0000256" key="1">
    <source>
        <dbReference type="ARBA" id="ARBA00022741"/>
    </source>
</evidence>
<feature type="domain" description="DEAD-box RNA helicase Q" evidence="9">
    <location>
        <begin position="3"/>
        <end position="31"/>
    </location>
</feature>
<keyword evidence="2 5" id="KW-0378">Hydrolase</keyword>
<dbReference type="SMART" id="SM00490">
    <property type="entry name" value="HELICc"/>
    <property type="match status" value="1"/>
</dbReference>
<dbReference type="CDD" id="cd18787">
    <property type="entry name" value="SF2_C_DEAD"/>
    <property type="match status" value="1"/>
</dbReference>
<dbReference type="SUPFAM" id="SSF52540">
    <property type="entry name" value="P-loop containing nucleoside triphosphate hydrolases"/>
    <property type="match status" value="1"/>
</dbReference>
<dbReference type="PROSITE" id="PS51194">
    <property type="entry name" value="HELICASE_CTER"/>
    <property type="match status" value="1"/>
</dbReference>
<name>A0A0R1ZK60_9LACO</name>
<dbReference type="STRING" id="1291052.FC18_GL002136"/>
<dbReference type="EC" id="3.6.4.13" evidence="5"/>
<evidence type="ECO:0000256" key="2">
    <source>
        <dbReference type="ARBA" id="ARBA00022801"/>
    </source>
</evidence>
<dbReference type="InterPro" id="IPR011545">
    <property type="entry name" value="DEAD/DEAH_box_helicase_dom"/>
</dbReference>
<sequence length="452" mass="50449">MDNKFNQYNLSPDLITALTANKFVEPTPIQTQVIPKALKGQSIIGQSQTGSGKTLAFLLPLLSNIDRTSDTLQAVITAPSRELATQIYKTAQLLLKDIGDIRVGRYVGGTDRQKQEKKLTGKSVHLAIGTPGRIRDLIQDGALTGYTVKTFVVDEADMTLDMGFLDTVDKIASTFPAELQMMVFSATIPQKLQPFLKKYMHNPLVIELKPKTVIADTVENLLIAKKGKSANELIYKLLTIGQPYLVLIFANTKEAVDKLHAYLTEQGLEVAKIHGDIAPRERKRVMKDVAAGRYQYVVATDLAARGIDINGVSHVINAEIPTDPEFFIHRVGRTGRNGMTGTAITLYAPGEENKIGELESMGIHFQPKTIHDGEIIDAKDRNRRQNREKKSDKLSQTMYGMLQKEKKKKKPGYKKKVKKAIAKEEWFNRRVEKRAELRAAKRKNKAKGLNKA</sequence>
<dbReference type="GO" id="GO:0009409">
    <property type="term" value="P:response to cold"/>
    <property type="evidence" value="ECO:0007669"/>
    <property type="project" value="InterPro"/>
</dbReference>
<dbReference type="OrthoDB" id="9805696at2"/>
<dbReference type="Gene3D" id="3.40.50.300">
    <property type="entry name" value="P-loop containing nucleotide triphosphate hydrolases"/>
    <property type="match status" value="2"/>
</dbReference>
<keyword evidence="1 5" id="KW-0547">Nucleotide-binding</keyword>
<dbReference type="InterPro" id="IPR001650">
    <property type="entry name" value="Helicase_C-like"/>
</dbReference>
<organism evidence="10 11">
    <name type="scientific">Lacticaseibacillus sharpeae JCM 1186 = DSM 20505</name>
    <dbReference type="NCBI Taxonomy" id="1291052"/>
    <lineage>
        <taxon>Bacteria</taxon>
        <taxon>Bacillati</taxon>
        <taxon>Bacillota</taxon>
        <taxon>Bacilli</taxon>
        <taxon>Lactobacillales</taxon>
        <taxon>Lactobacillaceae</taxon>
        <taxon>Lacticaseibacillus</taxon>
    </lineage>
</organism>
<dbReference type="GO" id="GO:0003723">
    <property type="term" value="F:RNA binding"/>
    <property type="evidence" value="ECO:0007669"/>
    <property type="project" value="UniProtKB-UniRule"/>
</dbReference>
<protein>
    <recommendedName>
        <fullName evidence="5">DEAD-box ATP-dependent RNA helicase CshB</fullName>
        <ecNumber evidence="5">3.6.4.13</ecNumber>
    </recommendedName>
</protein>
<dbReference type="GO" id="GO:0003724">
    <property type="term" value="F:RNA helicase activity"/>
    <property type="evidence" value="ECO:0007669"/>
    <property type="project" value="UniProtKB-UniRule"/>
</dbReference>
<dbReference type="RefSeq" id="WP_056976073.1">
    <property type="nucleotide sequence ID" value="NZ_AYYO01000044.1"/>
</dbReference>
<keyword evidence="11" id="KW-1185">Reference proteome</keyword>
<dbReference type="InterPro" id="IPR014001">
    <property type="entry name" value="Helicase_ATP-bd"/>
</dbReference>
<dbReference type="PROSITE" id="PS51195">
    <property type="entry name" value="Q_MOTIF"/>
    <property type="match status" value="1"/>
</dbReference>
<feature type="domain" description="Helicase C-terminal" evidence="8">
    <location>
        <begin position="229"/>
        <end position="376"/>
    </location>
</feature>
<reference evidence="10 11" key="1">
    <citation type="journal article" date="2015" name="Genome Announc.">
        <title>Expanding the biotechnology potential of lactobacilli through comparative genomics of 213 strains and associated genera.</title>
        <authorList>
            <person name="Sun Z."/>
            <person name="Harris H.M."/>
            <person name="McCann A."/>
            <person name="Guo C."/>
            <person name="Argimon S."/>
            <person name="Zhang W."/>
            <person name="Yang X."/>
            <person name="Jeffery I.B."/>
            <person name="Cooney J.C."/>
            <person name="Kagawa T.F."/>
            <person name="Liu W."/>
            <person name="Song Y."/>
            <person name="Salvetti E."/>
            <person name="Wrobel A."/>
            <person name="Rasinkangas P."/>
            <person name="Parkhill J."/>
            <person name="Rea M.C."/>
            <person name="O'Sullivan O."/>
            <person name="Ritari J."/>
            <person name="Douillard F.P."/>
            <person name="Paul Ross R."/>
            <person name="Yang R."/>
            <person name="Briner A.E."/>
            <person name="Felis G.E."/>
            <person name="de Vos W.M."/>
            <person name="Barrangou R."/>
            <person name="Klaenhammer T.R."/>
            <person name="Caufield P.W."/>
            <person name="Cui Y."/>
            <person name="Zhang H."/>
            <person name="O'Toole P.W."/>
        </authorList>
    </citation>
    <scope>NUCLEOTIDE SEQUENCE [LARGE SCALE GENOMIC DNA]</scope>
    <source>
        <strain evidence="10 11">DSM 20505</strain>
    </source>
</reference>
<evidence type="ECO:0000313" key="10">
    <source>
        <dbReference type="EMBL" id="KRM54722.1"/>
    </source>
</evidence>
<evidence type="ECO:0000313" key="11">
    <source>
        <dbReference type="Proteomes" id="UP000051679"/>
    </source>
</evidence>
<comment type="subcellular location">
    <subcellularLocation>
        <location evidence="5">Cytoplasm</location>
    </subcellularLocation>
</comment>
<dbReference type="GO" id="GO:0006401">
    <property type="term" value="P:RNA catabolic process"/>
    <property type="evidence" value="ECO:0007669"/>
    <property type="project" value="UniProtKB-UniRule"/>
</dbReference>
<dbReference type="AlphaFoldDB" id="A0A0R1ZK60"/>
<accession>A0A0R1ZK60</accession>